<name>A0A3N4HME8_ASCIM</name>
<feature type="region of interest" description="Disordered" evidence="1">
    <location>
        <begin position="1"/>
        <end position="108"/>
    </location>
</feature>
<dbReference type="AlphaFoldDB" id="A0A3N4HME8"/>
<protein>
    <submittedName>
        <fullName evidence="2">Uncharacterized protein</fullName>
    </submittedName>
</protein>
<evidence type="ECO:0000313" key="2">
    <source>
        <dbReference type="EMBL" id="RPA74086.1"/>
    </source>
</evidence>
<dbReference type="EMBL" id="ML119801">
    <property type="protein sequence ID" value="RPA74086.1"/>
    <property type="molecule type" value="Genomic_DNA"/>
</dbReference>
<evidence type="ECO:0000313" key="3">
    <source>
        <dbReference type="Proteomes" id="UP000275078"/>
    </source>
</evidence>
<accession>A0A3N4HME8</accession>
<feature type="compositionally biased region" description="Polar residues" evidence="1">
    <location>
        <begin position="93"/>
        <end position="108"/>
    </location>
</feature>
<evidence type="ECO:0000256" key="1">
    <source>
        <dbReference type="SAM" id="MobiDB-lite"/>
    </source>
</evidence>
<dbReference type="Proteomes" id="UP000275078">
    <property type="component" value="Unassembled WGS sequence"/>
</dbReference>
<gene>
    <name evidence="2" type="ORF">BJ508DRAFT_333450</name>
</gene>
<feature type="compositionally biased region" description="Polar residues" evidence="1">
    <location>
        <begin position="7"/>
        <end position="17"/>
    </location>
</feature>
<keyword evidence="3" id="KW-1185">Reference proteome</keyword>
<organism evidence="2 3">
    <name type="scientific">Ascobolus immersus RN42</name>
    <dbReference type="NCBI Taxonomy" id="1160509"/>
    <lineage>
        <taxon>Eukaryota</taxon>
        <taxon>Fungi</taxon>
        <taxon>Dikarya</taxon>
        <taxon>Ascomycota</taxon>
        <taxon>Pezizomycotina</taxon>
        <taxon>Pezizomycetes</taxon>
        <taxon>Pezizales</taxon>
        <taxon>Ascobolaceae</taxon>
        <taxon>Ascobolus</taxon>
    </lineage>
</organism>
<sequence>MNHPKLLSSNSELSVRTTARGHRHPKDPPYLDPAPASSLGTLILPPPLSLSPAIPSQQPTANHITNLPPEAPEATVSLPHGPIALPSHPKTRLGQNQQGQSHQHTSGR</sequence>
<reference evidence="2 3" key="1">
    <citation type="journal article" date="2018" name="Nat. Ecol. Evol.">
        <title>Pezizomycetes genomes reveal the molecular basis of ectomycorrhizal truffle lifestyle.</title>
        <authorList>
            <person name="Murat C."/>
            <person name="Payen T."/>
            <person name="Noel B."/>
            <person name="Kuo A."/>
            <person name="Morin E."/>
            <person name="Chen J."/>
            <person name="Kohler A."/>
            <person name="Krizsan K."/>
            <person name="Balestrini R."/>
            <person name="Da Silva C."/>
            <person name="Montanini B."/>
            <person name="Hainaut M."/>
            <person name="Levati E."/>
            <person name="Barry K.W."/>
            <person name="Belfiori B."/>
            <person name="Cichocki N."/>
            <person name="Clum A."/>
            <person name="Dockter R.B."/>
            <person name="Fauchery L."/>
            <person name="Guy J."/>
            <person name="Iotti M."/>
            <person name="Le Tacon F."/>
            <person name="Lindquist E.A."/>
            <person name="Lipzen A."/>
            <person name="Malagnac F."/>
            <person name="Mello A."/>
            <person name="Molinier V."/>
            <person name="Miyauchi S."/>
            <person name="Poulain J."/>
            <person name="Riccioni C."/>
            <person name="Rubini A."/>
            <person name="Sitrit Y."/>
            <person name="Splivallo R."/>
            <person name="Traeger S."/>
            <person name="Wang M."/>
            <person name="Zifcakova L."/>
            <person name="Wipf D."/>
            <person name="Zambonelli A."/>
            <person name="Paolocci F."/>
            <person name="Nowrousian M."/>
            <person name="Ottonello S."/>
            <person name="Baldrian P."/>
            <person name="Spatafora J.W."/>
            <person name="Henrissat B."/>
            <person name="Nagy L.G."/>
            <person name="Aury J.M."/>
            <person name="Wincker P."/>
            <person name="Grigoriev I.V."/>
            <person name="Bonfante P."/>
            <person name="Martin F.M."/>
        </authorList>
    </citation>
    <scope>NUCLEOTIDE SEQUENCE [LARGE SCALE GENOMIC DNA]</scope>
    <source>
        <strain evidence="2 3">RN42</strain>
    </source>
</reference>
<proteinExistence type="predicted"/>